<dbReference type="Proteomes" id="UP000033588">
    <property type="component" value="Unassembled WGS sequence"/>
</dbReference>
<sequence>MYNSTGLSFIATMKIHGRSVIVESERLLTRSLPSVPTKLHFQFFSGHYMISVVDGEYAGKDIDSPDSGYLQVSDSSNVFDLMSAESRVVTLNDFSEDVQYIYLRTIDWYRVQQEFAGEDAFDDQDVEYNFILAVPRLDKKGNGTYLAMEEGAWRYRRLDAPDTTIYAPIELTIEKRGVAR</sequence>
<reference evidence="1 2" key="1">
    <citation type="submission" date="2015-03" db="EMBL/GenBank/DDBJ databases">
        <title>Comparative genomics of Pseudomonas insights into diversity of traits involved in vanlence and defense.</title>
        <authorList>
            <person name="Qin Y."/>
        </authorList>
    </citation>
    <scope>NUCLEOTIDE SEQUENCE [LARGE SCALE GENOMIC DNA]</scope>
    <source>
        <strain evidence="1 2">C8</strain>
    </source>
</reference>
<name>A0A0F4U0W5_PSEFL</name>
<evidence type="ECO:0000313" key="2">
    <source>
        <dbReference type="Proteomes" id="UP000033588"/>
    </source>
</evidence>
<evidence type="ECO:0000313" key="1">
    <source>
        <dbReference type="EMBL" id="KJZ49969.1"/>
    </source>
</evidence>
<protein>
    <submittedName>
        <fullName evidence="1">Uncharacterized protein</fullName>
    </submittedName>
</protein>
<dbReference type="AlphaFoldDB" id="A0A0F4U0W5"/>
<comment type="caution">
    <text evidence="1">The sequence shown here is derived from an EMBL/GenBank/DDBJ whole genome shotgun (WGS) entry which is preliminary data.</text>
</comment>
<organism evidence="1 2">
    <name type="scientific">Pseudomonas fluorescens</name>
    <dbReference type="NCBI Taxonomy" id="294"/>
    <lineage>
        <taxon>Bacteria</taxon>
        <taxon>Pseudomonadati</taxon>
        <taxon>Pseudomonadota</taxon>
        <taxon>Gammaproteobacteria</taxon>
        <taxon>Pseudomonadales</taxon>
        <taxon>Pseudomonadaceae</taxon>
        <taxon>Pseudomonas</taxon>
    </lineage>
</organism>
<dbReference type="PATRIC" id="fig|294.132.peg.4504"/>
<accession>A0A0F4U0W5</accession>
<dbReference type="RefSeq" id="WP_046037590.1">
    <property type="nucleotide sequence ID" value="NZ_LACC01000004.1"/>
</dbReference>
<gene>
    <name evidence="1" type="ORF">VC35_02455</name>
</gene>
<dbReference type="EMBL" id="LACC01000004">
    <property type="protein sequence ID" value="KJZ49969.1"/>
    <property type="molecule type" value="Genomic_DNA"/>
</dbReference>
<proteinExistence type="predicted"/>